<evidence type="ECO:0000256" key="1">
    <source>
        <dbReference type="SAM" id="Phobius"/>
    </source>
</evidence>
<keyword evidence="1" id="KW-0812">Transmembrane</keyword>
<comment type="caution">
    <text evidence="2">The sequence shown here is derived from an EMBL/GenBank/DDBJ whole genome shotgun (WGS) entry which is preliminary data.</text>
</comment>
<accession>A0ABC8V222</accession>
<keyword evidence="1" id="KW-0472">Membrane</keyword>
<protein>
    <submittedName>
        <fullName evidence="2">Uncharacterized protein</fullName>
    </submittedName>
</protein>
<gene>
    <name evidence="2" type="ORF">ILEXP_LOCUS57935</name>
</gene>
<reference evidence="2 3" key="1">
    <citation type="submission" date="2024-02" db="EMBL/GenBank/DDBJ databases">
        <authorList>
            <person name="Vignale AGUSTIN F."/>
            <person name="Sosa J E."/>
            <person name="Modenutti C."/>
        </authorList>
    </citation>
    <scope>NUCLEOTIDE SEQUENCE [LARGE SCALE GENOMIC DNA]</scope>
</reference>
<dbReference type="Proteomes" id="UP001642360">
    <property type="component" value="Unassembled WGS sequence"/>
</dbReference>
<name>A0ABC8V222_9AQUA</name>
<keyword evidence="1" id="KW-1133">Transmembrane helix</keyword>
<proteinExistence type="predicted"/>
<evidence type="ECO:0000313" key="3">
    <source>
        <dbReference type="Proteomes" id="UP001642360"/>
    </source>
</evidence>
<evidence type="ECO:0000313" key="2">
    <source>
        <dbReference type="EMBL" id="CAK9187390.1"/>
    </source>
</evidence>
<dbReference type="AlphaFoldDB" id="A0ABC8V222"/>
<dbReference type="EMBL" id="CAUOFW020009947">
    <property type="protein sequence ID" value="CAK9187390.1"/>
    <property type="molecule type" value="Genomic_DNA"/>
</dbReference>
<keyword evidence="3" id="KW-1185">Reference proteome</keyword>
<organism evidence="2 3">
    <name type="scientific">Ilex paraguariensis</name>
    <name type="common">yerba mate</name>
    <dbReference type="NCBI Taxonomy" id="185542"/>
    <lineage>
        <taxon>Eukaryota</taxon>
        <taxon>Viridiplantae</taxon>
        <taxon>Streptophyta</taxon>
        <taxon>Embryophyta</taxon>
        <taxon>Tracheophyta</taxon>
        <taxon>Spermatophyta</taxon>
        <taxon>Magnoliopsida</taxon>
        <taxon>eudicotyledons</taxon>
        <taxon>Gunneridae</taxon>
        <taxon>Pentapetalae</taxon>
        <taxon>asterids</taxon>
        <taxon>campanulids</taxon>
        <taxon>Aquifoliales</taxon>
        <taxon>Aquifoliaceae</taxon>
        <taxon>Ilex</taxon>
    </lineage>
</organism>
<sequence length="109" mass="12688">MLCSQSLPLSIVHILTVYFQFYVFLFLPFFPSQNTSLHIFTLFSFSKSICRDVDVFYFSSLHGVIFKTIRTLLSLFRRGDQDVFGVMDYILVVEDLLFVASYCHKASFT</sequence>
<feature type="transmembrane region" description="Helical" evidence="1">
    <location>
        <begin position="7"/>
        <end position="30"/>
    </location>
</feature>